<keyword evidence="8" id="KW-0418">Kinase</keyword>
<evidence type="ECO:0000313" key="17">
    <source>
        <dbReference type="Proteomes" id="UP001319200"/>
    </source>
</evidence>
<comment type="subcellular location">
    <subcellularLocation>
        <location evidence="2">Membrane</location>
        <topology evidence="2">Multi-pass membrane protein</topology>
    </subcellularLocation>
</comment>
<dbReference type="InterPro" id="IPR000700">
    <property type="entry name" value="PAS-assoc_C"/>
</dbReference>
<evidence type="ECO:0000256" key="1">
    <source>
        <dbReference type="ARBA" id="ARBA00000085"/>
    </source>
</evidence>
<feature type="domain" description="Histidine kinase" evidence="14">
    <location>
        <begin position="416"/>
        <end position="610"/>
    </location>
</feature>
<dbReference type="Gene3D" id="3.30.450.20">
    <property type="entry name" value="PAS domain"/>
    <property type="match status" value="1"/>
</dbReference>
<evidence type="ECO:0000256" key="10">
    <source>
        <dbReference type="ARBA" id="ARBA00022989"/>
    </source>
</evidence>
<dbReference type="CDD" id="cd16917">
    <property type="entry name" value="HATPase_UhpB-NarQ-NarX-like"/>
    <property type="match status" value="1"/>
</dbReference>
<dbReference type="InterPro" id="IPR050482">
    <property type="entry name" value="Sensor_HK_TwoCompSys"/>
</dbReference>
<evidence type="ECO:0000256" key="9">
    <source>
        <dbReference type="ARBA" id="ARBA00022840"/>
    </source>
</evidence>
<keyword evidence="6 13" id="KW-0812">Transmembrane</keyword>
<dbReference type="SMART" id="SM00086">
    <property type="entry name" value="PAC"/>
    <property type="match status" value="1"/>
</dbReference>
<accession>A0AAP2DM88</accession>
<evidence type="ECO:0000259" key="15">
    <source>
        <dbReference type="PROSITE" id="PS50113"/>
    </source>
</evidence>
<keyword evidence="12 13" id="KW-0472">Membrane</keyword>
<dbReference type="CDD" id="cd00130">
    <property type="entry name" value="PAS"/>
    <property type="match status" value="1"/>
</dbReference>
<feature type="transmembrane region" description="Helical" evidence="13">
    <location>
        <begin position="196"/>
        <end position="216"/>
    </location>
</feature>
<dbReference type="InterPro" id="IPR003594">
    <property type="entry name" value="HATPase_dom"/>
</dbReference>
<dbReference type="RefSeq" id="WP_254161879.1">
    <property type="nucleotide sequence ID" value="NZ_JAHESF010000005.1"/>
</dbReference>
<proteinExistence type="predicted"/>
<feature type="transmembrane region" description="Helical" evidence="13">
    <location>
        <begin position="20"/>
        <end position="41"/>
    </location>
</feature>
<dbReference type="Gene3D" id="3.30.565.10">
    <property type="entry name" value="Histidine kinase-like ATPase, C-terminal domain"/>
    <property type="match status" value="1"/>
</dbReference>
<gene>
    <name evidence="16" type="ORF">KK083_06930</name>
</gene>
<name>A0AAP2DM88_9BACT</name>
<dbReference type="PROSITE" id="PS50113">
    <property type="entry name" value="PAC"/>
    <property type="match status" value="1"/>
</dbReference>
<dbReference type="InterPro" id="IPR036890">
    <property type="entry name" value="HATPase_C_sf"/>
</dbReference>
<keyword evidence="5" id="KW-0808">Transferase</keyword>
<dbReference type="GO" id="GO:0016020">
    <property type="term" value="C:membrane"/>
    <property type="evidence" value="ECO:0007669"/>
    <property type="project" value="UniProtKB-SubCell"/>
</dbReference>
<evidence type="ECO:0000256" key="4">
    <source>
        <dbReference type="ARBA" id="ARBA00022553"/>
    </source>
</evidence>
<keyword evidence="11" id="KW-0902">Two-component regulatory system</keyword>
<dbReference type="EMBL" id="JAHESF010000005">
    <property type="protein sequence ID" value="MBT1696599.1"/>
    <property type="molecule type" value="Genomic_DNA"/>
</dbReference>
<dbReference type="InterPro" id="IPR029095">
    <property type="entry name" value="NarX-like_N"/>
</dbReference>
<evidence type="ECO:0000256" key="7">
    <source>
        <dbReference type="ARBA" id="ARBA00022741"/>
    </source>
</evidence>
<dbReference type="PANTHER" id="PTHR24421:SF10">
    <property type="entry name" value="NITRATE_NITRITE SENSOR PROTEIN NARQ"/>
    <property type="match status" value="1"/>
</dbReference>
<dbReference type="PROSITE" id="PS50109">
    <property type="entry name" value="HIS_KIN"/>
    <property type="match status" value="1"/>
</dbReference>
<dbReference type="SMART" id="SM00387">
    <property type="entry name" value="HATPase_c"/>
    <property type="match status" value="1"/>
</dbReference>
<evidence type="ECO:0000256" key="3">
    <source>
        <dbReference type="ARBA" id="ARBA00012438"/>
    </source>
</evidence>
<dbReference type="Proteomes" id="UP001319200">
    <property type="component" value="Unassembled WGS sequence"/>
</dbReference>
<evidence type="ECO:0000256" key="5">
    <source>
        <dbReference type="ARBA" id="ARBA00022679"/>
    </source>
</evidence>
<dbReference type="Pfam" id="PF07730">
    <property type="entry name" value="HisKA_3"/>
    <property type="match status" value="1"/>
</dbReference>
<dbReference type="PANTHER" id="PTHR24421">
    <property type="entry name" value="NITRATE/NITRITE SENSOR PROTEIN NARX-RELATED"/>
    <property type="match status" value="1"/>
</dbReference>
<comment type="catalytic activity">
    <reaction evidence="1">
        <text>ATP + protein L-histidine = ADP + protein N-phospho-L-histidine.</text>
        <dbReference type="EC" id="2.7.13.3"/>
    </reaction>
</comment>
<dbReference type="GO" id="GO:0046983">
    <property type="term" value="F:protein dimerization activity"/>
    <property type="evidence" value="ECO:0007669"/>
    <property type="project" value="InterPro"/>
</dbReference>
<keyword evidence="17" id="KW-1185">Reference proteome</keyword>
<dbReference type="InterPro" id="IPR035965">
    <property type="entry name" value="PAS-like_dom_sf"/>
</dbReference>
<dbReference type="SUPFAM" id="SSF55785">
    <property type="entry name" value="PYP-like sensor domain (PAS domain)"/>
    <property type="match status" value="1"/>
</dbReference>
<dbReference type="InterPro" id="IPR005467">
    <property type="entry name" value="His_kinase_dom"/>
</dbReference>
<dbReference type="GO" id="GO:0000155">
    <property type="term" value="F:phosphorelay sensor kinase activity"/>
    <property type="evidence" value="ECO:0007669"/>
    <property type="project" value="InterPro"/>
</dbReference>
<evidence type="ECO:0000256" key="6">
    <source>
        <dbReference type="ARBA" id="ARBA00022692"/>
    </source>
</evidence>
<evidence type="ECO:0000256" key="11">
    <source>
        <dbReference type="ARBA" id="ARBA00023012"/>
    </source>
</evidence>
<evidence type="ECO:0000259" key="14">
    <source>
        <dbReference type="PROSITE" id="PS50109"/>
    </source>
</evidence>
<keyword evidence="10 13" id="KW-1133">Transmembrane helix</keyword>
<evidence type="ECO:0000256" key="8">
    <source>
        <dbReference type="ARBA" id="ARBA00022777"/>
    </source>
</evidence>
<dbReference type="InterPro" id="IPR001610">
    <property type="entry name" value="PAC"/>
</dbReference>
<evidence type="ECO:0000256" key="13">
    <source>
        <dbReference type="SAM" id="Phobius"/>
    </source>
</evidence>
<dbReference type="AlphaFoldDB" id="A0AAP2DM88"/>
<organism evidence="16 17">
    <name type="scientific">Chryseosolibacter histidini</name>
    <dbReference type="NCBI Taxonomy" id="2782349"/>
    <lineage>
        <taxon>Bacteria</taxon>
        <taxon>Pseudomonadati</taxon>
        <taxon>Bacteroidota</taxon>
        <taxon>Cytophagia</taxon>
        <taxon>Cytophagales</taxon>
        <taxon>Chryseotaleaceae</taxon>
        <taxon>Chryseosolibacter</taxon>
    </lineage>
</organism>
<protein>
    <recommendedName>
        <fullName evidence="3">histidine kinase</fullName>
        <ecNumber evidence="3">2.7.13.3</ecNumber>
    </recommendedName>
</protein>
<sequence>MNLDFISENKLKFNRFSKLGMWYILALSVIATIAIVGQVLIQRHLHSQVSDSRVVNLAGTQRYKSQWIVKMSLLLTADLEHKHFPDKIKTLENLLEQWKRGHYGLQHGDEGLNLPGDNSEQITQMFSDLEPYFQQVYNSATAIIQYKKEAHPDTAALHQAMRTLLDNETVFLQKMDHIVFQYDQEARQKVAMLSKLEYFLLGISILVIGLEILFVFRPTTVQVNRTINQLMSSEKNARKLSKEIGALYTSLEKSYEQISIVNQPVENPRLYAKADKGGNVTFITEALATLSGQKAIEANMRLSDLFPGMNNPDEWMDEIVDVLSEGGTWQGEIRFEGPREKICWVEVIITPVYHNHDNSIEELVLMGADITKRKEAEQNMNRKNRAEIEKKINQQKFRSVLILEGQEEERKRIAMDIHDGIGQMLTSLKFQIESIDLKEGAQAQQKIGEIEQLIKEVIKEVRRVTFNLKPTVLGDYGLQAALNVFIQEIGKLTDIKLVYRTSGEIERLPQKTEDNIFRIIQEAINNAIKYSGAEVITVDLKKTGNDLLITVHDEGRGFDTKLVEARNMNIESGRGFFNMYERTEYINGNLTIDSAPGKGTTVLLTVPVRSLATAE</sequence>
<dbReference type="InterPro" id="IPR011712">
    <property type="entry name" value="Sig_transdc_His_kin_sub3_dim/P"/>
</dbReference>
<dbReference type="Gene3D" id="1.20.5.1930">
    <property type="match status" value="1"/>
</dbReference>
<dbReference type="SUPFAM" id="SSF55874">
    <property type="entry name" value="ATPase domain of HSP90 chaperone/DNA topoisomerase II/histidine kinase"/>
    <property type="match status" value="1"/>
</dbReference>
<reference evidence="16 17" key="1">
    <citation type="submission" date="2021-05" db="EMBL/GenBank/DDBJ databases">
        <title>A Polyphasic approach of four new species of the genus Ohtaekwangia: Ohtaekwangia histidinii sp. nov., Ohtaekwangia cretensis sp. nov., Ohtaekwangia indiensis sp. nov., Ohtaekwangia reichenbachii sp. nov. from diverse environment.</title>
        <authorList>
            <person name="Octaviana S."/>
        </authorList>
    </citation>
    <scope>NUCLEOTIDE SEQUENCE [LARGE SCALE GENOMIC DNA]</scope>
    <source>
        <strain evidence="16 17">PWU4</strain>
    </source>
</reference>
<evidence type="ECO:0000313" key="16">
    <source>
        <dbReference type="EMBL" id="MBT1696599.1"/>
    </source>
</evidence>
<feature type="domain" description="PAC" evidence="15">
    <location>
        <begin position="329"/>
        <end position="382"/>
    </location>
</feature>
<keyword evidence="9" id="KW-0067">ATP-binding</keyword>
<keyword evidence="7" id="KW-0547">Nucleotide-binding</keyword>
<evidence type="ECO:0000256" key="12">
    <source>
        <dbReference type="ARBA" id="ARBA00023136"/>
    </source>
</evidence>
<dbReference type="InterPro" id="IPR000014">
    <property type="entry name" value="PAS"/>
</dbReference>
<dbReference type="Pfam" id="PF13675">
    <property type="entry name" value="PilJ"/>
    <property type="match status" value="1"/>
</dbReference>
<keyword evidence="4" id="KW-0597">Phosphoprotein</keyword>
<evidence type="ECO:0000256" key="2">
    <source>
        <dbReference type="ARBA" id="ARBA00004141"/>
    </source>
</evidence>
<dbReference type="Pfam" id="PF02518">
    <property type="entry name" value="HATPase_c"/>
    <property type="match status" value="1"/>
</dbReference>
<dbReference type="GO" id="GO:0005524">
    <property type="term" value="F:ATP binding"/>
    <property type="evidence" value="ECO:0007669"/>
    <property type="project" value="UniProtKB-KW"/>
</dbReference>
<comment type="caution">
    <text evidence="16">The sequence shown here is derived from an EMBL/GenBank/DDBJ whole genome shotgun (WGS) entry which is preliminary data.</text>
</comment>
<dbReference type="EC" id="2.7.13.3" evidence="3"/>